<dbReference type="InterPro" id="IPR023214">
    <property type="entry name" value="HAD_sf"/>
</dbReference>
<dbReference type="Pfam" id="PF13419">
    <property type="entry name" value="HAD_2"/>
    <property type="match status" value="1"/>
</dbReference>
<dbReference type="Gene3D" id="3.40.50.1000">
    <property type="entry name" value="HAD superfamily/HAD-like"/>
    <property type="match status" value="1"/>
</dbReference>
<dbReference type="InterPro" id="IPR041492">
    <property type="entry name" value="HAD_2"/>
</dbReference>
<organism evidence="1">
    <name type="scientific">marine sediment metagenome</name>
    <dbReference type="NCBI Taxonomy" id="412755"/>
    <lineage>
        <taxon>unclassified sequences</taxon>
        <taxon>metagenomes</taxon>
        <taxon>ecological metagenomes</taxon>
    </lineage>
</organism>
<feature type="non-terminal residue" evidence="1">
    <location>
        <position position="151"/>
    </location>
</feature>
<dbReference type="InterPro" id="IPR036412">
    <property type="entry name" value="HAD-like_sf"/>
</dbReference>
<proteinExistence type="predicted"/>
<name>X1PQQ0_9ZZZZ</name>
<accession>X1PQQ0</accession>
<evidence type="ECO:0000313" key="1">
    <source>
        <dbReference type="EMBL" id="GAI44846.1"/>
    </source>
</evidence>
<protein>
    <recommendedName>
        <fullName evidence="2">HAD family hydrolase</fullName>
    </recommendedName>
</protein>
<dbReference type="AlphaFoldDB" id="X1PQQ0"/>
<sequence>MIIIFDLDYTLFDAKRFRAGIAAIFNLSLKEFDKRYHVKYFKSKKINYNFKKNLEILKGEDKDLNTGLLEKKFRKFLLKINKYLFPEAEEILYHLKQAGHTLILFTFGDKELQKQKVDNLRIKKYFDRIIFTPKEKNLPFSFLKNKKRKDL</sequence>
<evidence type="ECO:0008006" key="2">
    <source>
        <dbReference type="Google" id="ProtNLM"/>
    </source>
</evidence>
<dbReference type="SFLD" id="SFLDS00003">
    <property type="entry name" value="Haloacid_Dehalogenase"/>
    <property type="match status" value="1"/>
</dbReference>
<comment type="caution">
    <text evidence="1">The sequence shown here is derived from an EMBL/GenBank/DDBJ whole genome shotgun (WGS) entry which is preliminary data.</text>
</comment>
<gene>
    <name evidence="1" type="ORF">S06H3_39500</name>
</gene>
<dbReference type="EMBL" id="BARV01024171">
    <property type="protein sequence ID" value="GAI44846.1"/>
    <property type="molecule type" value="Genomic_DNA"/>
</dbReference>
<dbReference type="SFLD" id="SFLDG01129">
    <property type="entry name" value="C1.5:_HAD__Beta-PGM__Phosphata"/>
    <property type="match status" value="1"/>
</dbReference>
<reference evidence="1" key="1">
    <citation type="journal article" date="2014" name="Front. Microbiol.">
        <title>High frequency of phylogenetically diverse reductive dehalogenase-homologous genes in deep subseafloor sedimentary metagenomes.</title>
        <authorList>
            <person name="Kawai M."/>
            <person name="Futagami T."/>
            <person name="Toyoda A."/>
            <person name="Takaki Y."/>
            <person name="Nishi S."/>
            <person name="Hori S."/>
            <person name="Arai W."/>
            <person name="Tsubouchi T."/>
            <person name="Morono Y."/>
            <person name="Uchiyama I."/>
            <person name="Ito T."/>
            <person name="Fujiyama A."/>
            <person name="Inagaki F."/>
            <person name="Takami H."/>
        </authorList>
    </citation>
    <scope>NUCLEOTIDE SEQUENCE</scope>
    <source>
        <strain evidence="1">Expedition CK06-06</strain>
    </source>
</reference>
<dbReference type="SUPFAM" id="SSF56784">
    <property type="entry name" value="HAD-like"/>
    <property type="match status" value="1"/>
</dbReference>